<sequence length="480" mass="55435">MNDSRRITHTPSDTCHRIRQLAYFRMIHESDLVCRQSTHMDKGTFAILCHLLQTVSGLLSTEIVNVEKMVAMFLHVLAHDVKSRVIQREFVLSDETVSQHFNLVLLVVVRLYEELIKRHVSVTNNYNDQRWKCFENFLGALDGTYIKVNIPTADRPTFRTHKGEIATNVLGVCNMKGDFVYVLAGWEGSVVDSGISRPVQRPTVPLARVAWCWKCTKKCKGVLQHEALFGKECHSARLREMTYCDDVDDVDEGDFAYATTTTIEEIHYIEMTNEWSQWRDKLAESMFTDWQLPKGLLNKSFLYYDELTYVFSRDRATGWFAKTFVDVKSNKPSGYEGYDMVDQNEEFPSMYSQGIDMSQDDVRASRPSRTSEGRTGSSGSKRKRGSQREVDVKGIHLALDQTNEQLMMIAKWPARALANDNHVRTKFFCILREMLELTSLDRTLLQRHLLSRMDDLRGSVLMPEDEKEGFCRVLLRDMTR</sequence>
<dbReference type="GO" id="GO:0004518">
    <property type="term" value="F:nuclease activity"/>
    <property type="evidence" value="ECO:0007669"/>
    <property type="project" value="UniProtKB-KW"/>
</dbReference>
<evidence type="ECO:0000256" key="1">
    <source>
        <dbReference type="ARBA" id="ARBA00001968"/>
    </source>
</evidence>
<protein>
    <submittedName>
        <fullName evidence="11">Retrotransposon protein</fullName>
    </submittedName>
</protein>
<reference evidence="11 12" key="1">
    <citation type="submission" date="2019-08" db="EMBL/GenBank/DDBJ databases">
        <title>Draft genome sequences of two oriental melons (Cucumis melo L. var makuwa).</title>
        <authorList>
            <person name="Kwon S.-Y."/>
        </authorList>
    </citation>
    <scope>NUCLEOTIDE SEQUENCE [LARGE SCALE GENOMIC DNA]</scope>
    <source>
        <strain evidence="12">cv. SW 3</strain>
        <tissue evidence="11">Leaf</tissue>
    </source>
</reference>
<dbReference type="PANTHER" id="PTHR22930">
    <property type="match status" value="1"/>
</dbReference>
<accession>A0A5A7UJ27</accession>
<dbReference type="InterPro" id="IPR027806">
    <property type="entry name" value="HARBI1_dom"/>
</dbReference>
<dbReference type="AlphaFoldDB" id="A0A5A7UJ27"/>
<comment type="similarity">
    <text evidence="3">Belongs to the HARBI1 family.</text>
</comment>
<feature type="domain" description="DDE Tnp4" evidence="9">
    <location>
        <begin position="141"/>
        <end position="197"/>
    </location>
</feature>
<evidence type="ECO:0000256" key="7">
    <source>
        <dbReference type="ARBA" id="ARBA00023242"/>
    </source>
</evidence>
<comment type="caution">
    <text evidence="11">The sequence shown here is derived from an EMBL/GenBank/DDBJ whole genome shotgun (WGS) entry which is preliminary data.</text>
</comment>
<evidence type="ECO:0000256" key="6">
    <source>
        <dbReference type="ARBA" id="ARBA00022801"/>
    </source>
</evidence>
<dbReference type="InterPro" id="IPR045249">
    <property type="entry name" value="HARBI1-like"/>
</dbReference>
<feature type="domain" description="DUF8040" evidence="10">
    <location>
        <begin position="28"/>
        <end position="109"/>
    </location>
</feature>
<keyword evidence="6" id="KW-0378">Hydrolase</keyword>
<evidence type="ECO:0000256" key="8">
    <source>
        <dbReference type="SAM" id="MobiDB-lite"/>
    </source>
</evidence>
<organism evidence="11 12">
    <name type="scientific">Cucumis melo var. makuwa</name>
    <name type="common">Oriental melon</name>
    <dbReference type="NCBI Taxonomy" id="1194695"/>
    <lineage>
        <taxon>Eukaryota</taxon>
        <taxon>Viridiplantae</taxon>
        <taxon>Streptophyta</taxon>
        <taxon>Embryophyta</taxon>
        <taxon>Tracheophyta</taxon>
        <taxon>Spermatophyta</taxon>
        <taxon>Magnoliopsida</taxon>
        <taxon>eudicotyledons</taxon>
        <taxon>Gunneridae</taxon>
        <taxon>Pentapetalae</taxon>
        <taxon>rosids</taxon>
        <taxon>fabids</taxon>
        <taxon>Cucurbitales</taxon>
        <taxon>Cucurbitaceae</taxon>
        <taxon>Benincaseae</taxon>
        <taxon>Cucumis</taxon>
    </lineage>
</organism>
<comment type="cofactor">
    <cofactor evidence="1">
        <name>a divalent metal cation</name>
        <dbReference type="ChEBI" id="CHEBI:60240"/>
    </cofactor>
</comment>
<dbReference type="GO" id="GO:0016787">
    <property type="term" value="F:hydrolase activity"/>
    <property type="evidence" value="ECO:0007669"/>
    <property type="project" value="UniProtKB-KW"/>
</dbReference>
<dbReference type="PANTHER" id="PTHR22930:SF293">
    <property type="entry name" value="PROTEIN ALP1-LIKE"/>
    <property type="match status" value="1"/>
</dbReference>
<keyword evidence="5" id="KW-0479">Metal-binding</keyword>
<dbReference type="STRING" id="1194695.A0A5A7UJ27"/>
<proteinExistence type="inferred from homology"/>
<gene>
    <name evidence="11" type="ORF">E6C27_scaffold319G00570</name>
</gene>
<evidence type="ECO:0000313" key="12">
    <source>
        <dbReference type="Proteomes" id="UP000321393"/>
    </source>
</evidence>
<evidence type="ECO:0000259" key="10">
    <source>
        <dbReference type="Pfam" id="PF26138"/>
    </source>
</evidence>
<dbReference type="GO" id="GO:0005634">
    <property type="term" value="C:nucleus"/>
    <property type="evidence" value="ECO:0007669"/>
    <property type="project" value="UniProtKB-SubCell"/>
</dbReference>
<dbReference type="Proteomes" id="UP000321393">
    <property type="component" value="Unassembled WGS sequence"/>
</dbReference>
<evidence type="ECO:0000259" key="9">
    <source>
        <dbReference type="Pfam" id="PF13359"/>
    </source>
</evidence>
<dbReference type="OrthoDB" id="1851308at2759"/>
<comment type="subcellular location">
    <subcellularLocation>
        <location evidence="2">Nucleus</location>
    </subcellularLocation>
</comment>
<feature type="region of interest" description="Disordered" evidence="8">
    <location>
        <begin position="359"/>
        <end position="389"/>
    </location>
</feature>
<evidence type="ECO:0000256" key="4">
    <source>
        <dbReference type="ARBA" id="ARBA00022722"/>
    </source>
</evidence>
<dbReference type="Pfam" id="PF26138">
    <property type="entry name" value="DUF8040"/>
    <property type="match status" value="1"/>
</dbReference>
<keyword evidence="4" id="KW-0540">Nuclease</keyword>
<dbReference type="Pfam" id="PF13359">
    <property type="entry name" value="DDE_Tnp_4"/>
    <property type="match status" value="1"/>
</dbReference>
<dbReference type="GO" id="GO:0046872">
    <property type="term" value="F:metal ion binding"/>
    <property type="evidence" value="ECO:0007669"/>
    <property type="project" value="UniProtKB-KW"/>
</dbReference>
<feature type="compositionally biased region" description="Basic and acidic residues" evidence="8">
    <location>
        <begin position="360"/>
        <end position="372"/>
    </location>
</feature>
<evidence type="ECO:0000256" key="2">
    <source>
        <dbReference type="ARBA" id="ARBA00004123"/>
    </source>
</evidence>
<evidence type="ECO:0000313" key="11">
    <source>
        <dbReference type="EMBL" id="KAA0055933.1"/>
    </source>
</evidence>
<dbReference type="EMBL" id="SSTE01008362">
    <property type="protein sequence ID" value="KAA0055933.1"/>
    <property type="molecule type" value="Genomic_DNA"/>
</dbReference>
<name>A0A5A7UJ27_CUCMM</name>
<evidence type="ECO:0000256" key="3">
    <source>
        <dbReference type="ARBA" id="ARBA00006958"/>
    </source>
</evidence>
<dbReference type="InterPro" id="IPR058353">
    <property type="entry name" value="DUF8040"/>
</dbReference>
<evidence type="ECO:0000256" key="5">
    <source>
        <dbReference type="ARBA" id="ARBA00022723"/>
    </source>
</evidence>
<keyword evidence="7" id="KW-0539">Nucleus</keyword>